<organism evidence="1 2">
    <name type="scientific">Companilactobacillus mishanensis</name>
    <dbReference type="NCBI Taxonomy" id="2486008"/>
    <lineage>
        <taxon>Bacteria</taxon>
        <taxon>Bacillati</taxon>
        <taxon>Bacillota</taxon>
        <taxon>Bacilli</taxon>
        <taxon>Lactobacillales</taxon>
        <taxon>Lactobacillaceae</taxon>
        <taxon>Companilactobacillus</taxon>
    </lineage>
</organism>
<gene>
    <name evidence="1" type="ORF">FHL03_09745</name>
</gene>
<dbReference type="Proteomes" id="UP000436655">
    <property type="component" value="Unassembled WGS sequence"/>
</dbReference>
<sequence length="19" mass="2470">MQSQWRRHICRHHHNIDSK</sequence>
<reference evidence="1 2" key="1">
    <citation type="journal article" date="2019" name="Syst. Appl. Microbiol.">
        <title>Polyphasic characterization of two novel Lactobacillus spp. isolated from blown salami packages: Description of Lactobacillus halodurans sp. nov. and Lactobacillus salsicarnum sp. nov.</title>
        <authorList>
            <person name="Schuster J.A."/>
            <person name="Klingl A."/>
            <person name="Vogel R.F."/>
            <person name="Ehrmann M.A."/>
        </authorList>
    </citation>
    <scope>NUCLEOTIDE SEQUENCE [LARGE SCALE GENOMIC DNA]</scope>
    <source>
        <strain evidence="1 2">TMW 1.2098</strain>
    </source>
</reference>
<evidence type="ECO:0000313" key="2">
    <source>
        <dbReference type="Proteomes" id="UP000436655"/>
    </source>
</evidence>
<protein>
    <submittedName>
        <fullName evidence="1">Uncharacterized protein</fullName>
    </submittedName>
</protein>
<proteinExistence type="predicted"/>
<keyword evidence="2" id="KW-1185">Reference proteome</keyword>
<name>A0ABW9P9C3_9LACO</name>
<evidence type="ECO:0000313" key="1">
    <source>
        <dbReference type="EMBL" id="MQS45766.1"/>
    </source>
</evidence>
<comment type="caution">
    <text evidence="1">The sequence shown here is derived from an EMBL/GenBank/DDBJ whole genome shotgun (WGS) entry which is preliminary data.</text>
</comment>
<accession>A0ABW9P9C3</accession>
<dbReference type="EMBL" id="VDFN01000010">
    <property type="protein sequence ID" value="MQS45766.1"/>
    <property type="molecule type" value="Genomic_DNA"/>
</dbReference>